<dbReference type="InterPro" id="IPR013783">
    <property type="entry name" value="Ig-like_fold"/>
</dbReference>
<dbReference type="AlphaFoldDB" id="A0AAP2GEL6"/>
<evidence type="ECO:0000256" key="2">
    <source>
        <dbReference type="ARBA" id="ARBA00022801"/>
    </source>
</evidence>
<evidence type="ECO:0000259" key="6">
    <source>
        <dbReference type="Pfam" id="PF02836"/>
    </source>
</evidence>
<dbReference type="SUPFAM" id="SSF49303">
    <property type="entry name" value="beta-Galactosidase/glucuronidase domain"/>
    <property type="match status" value="1"/>
</dbReference>
<dbReference type="GO" id="GO:0005975">
    <property type="term" value="P:carbohydrate metabolic process"/>
    <property type="evidence" value="ECO:0007669"/>
    <property type="project" value="InterPro"/>
</dbReference>
<dbReference type="Gene3D" id="2.60.120.260">
    <property type="entry name" value="Galactose-binding domain-like"/>
    <property type="match status" value="2"/>
</dbReference>
<evidence type="ECO:0000313" key="9">
    <source>
        <dbReference type="Proteomes" id="UP001319180"/>
    </source>
</evidence>
<dbReference type="InterPro" id="IPR006104">
    <property type="entry name" value="Glyco_hydro_2_N"/>
</dbReference>
<feature type="domain" description="Glycoside hydrolase family 2 immunoglobulin-like beta-sandwich" evidence="5">
    <location>
        <begin position="216"/>
        <end position="309"/>
    </location>
</feature>
<dbReference type="InterPro" id="IPR051913">
    <property type="entry name" value="GH2_Domain-Containing"/>
</dbReference>
<accession>A0AAP2GEL6</accession>
<reference evidence="8 9" key="1">
    <citation type="submission" date="2021-05" db="EMBL/GenBank/DDBJ databases">
        <title>A Polyphasic approach of four new species of the genus Ohtaekwangia: Ohtaekwangia histidinii sp. nov., Ohtaekwangia cretensis sp. nov., Ohtaekwangia indiensis sp. nov., Ohtaekwangia reichenbachii sp. nov. from diverse environment.</title>
        <authorList>
            <person name="Octaviana S."/>
        </authorList>
    </citation>
    <scope>NUCLEOTIDE SEQUENCE [LARGE SCALE GENOMIC DNA]</scope>
    <source>
        <strain evidence="8 9">PWU37</strain>
    </source>
</reference>
<dbReference type="SUPFAM" id="SSF51445">
    <property type="entry name" value="(Trans)glycosidases"/>
    <property type="match status" value="1"/>
</dbReference>
<feature type="chain" id="PRO_5042976156" evidence="4">
    <location>
        <begin position="21"/>
        <end position="745"/>
    </location>
</feature>
<dbReference type="SUPFAM" id="SSF49785">
    <property type="entry name" value="Galactose-binding domain-like"/>
    <property type="match status" value="1"/>
</dbReference>
<dbReference type="Pfam" id="PF02836">
    <property type="entry name" value="Glyco_hydro_2_C"/>
    <property type="match status" value="1"/>
</dbReference>
<organism evidence="8 9">
    <name type="scientific">Dawidia soli</name>
    <dbReference type="NCBI Taxonomy" id="2782352"/>
    <lineage>
        <taxon>Bacteria</taxon>
        <taxon>Pseudomonadati</taxon>
        <taxon>Bacteroidota</taxon>
        <taxon>Cytophagia</taxon>
        <taxon>Cytophagales</taxon>
        <taxon>Chryseotaleaceae</taxon>
        <taxon>Dawidia</taxon>
    </lineage>
</organism>
<feature type="domain" description="Glycoside hydrolase family 2 catalytic" evidence="6">
    <location>
        <begin position="353"/>
        <end position="480"/>
    </location>
</feature>
<dbReference type="InterPro" id="IPR017853">
    <property type="entry name" value="GH"/>
</dbReference>
<dbReference type="InterPro" id="IPR006103">
    <property type="entry name" value="Glyco_hydro_2_cat"/>
</dbReference>
<dbReference type="InterPro" id="IPR036156">
    <property type="entry name" value="Beta-gal/glucu_dom_sf"/>
</dbReference>
<dbReference type="PANTHER" id="PTHR42732">
    <property type="entry name" value="BETA-GALACTOSIDASE"/>
    <property type="match status" value="1"/>
</dbReference>
<dbReference type="Proteomes" id="UP001319180">
    <property type="component" value="Unassembled WGS sequence"/>
</dbReference>
<feature type="signal peptide" evidence="4">
    <location>
        <begin position="1"/>
        <end position="20"/>
    </location>
</feature>
<evidence type="ECO:0000256" key="3">
    <source>
        <dbReference type="ARBA" id="ARBA00023295"/>
    </source>
</evidence>
<comment type="caution">
    <text evidence="8">The sequence shown here is derived from an EMBL/GenBank/DDBJ whole genome shotgun (WGS) entry which is preliminary data.</text>
</comment>
<sequence>MKKCLSLIVVVWVSSAMMQAPTLGQGLNPVGMKTAWGEKITPENAWRQYPRPQMVRESWKNLNGLWDYAILPKESVAPKTFDGKILVPFCAESSLSGVGKMVKPDQNLWYNTTFDVPADWKGKNVLLHFDAVDWQTTVWLNGKKVGLHKGGSDPFTFDITPFLKKGTQELVLSVWDPTDTGTQSRGKQVLEPKGIWYTPVTGIWQTVWLEPVAKTHIASIIPVPDVDKGTVTINSVLRGATGKENLVVKVLKDNKVVAERTGSAGKPLEVSVPGADLWTPYHPSLYQLEVTLTGANATLDNVKSYFAMRKISLAKDAFGFQRLMLNNEILFQYGTLDQGWWPDGLLTPPSDAAMRYDMDVLKDMGFNMLRKHIKVEPSRYYYYADSLGLLVWQDMASGFNTAEREVQHVKAQSVEDWKRPRESAQQFEQEWRSIMDHLRFFPSIVVWVVFNEGWGQYETKRVVEWTQQYDATRIVDGVSGWADRGAGHLNDAHQYPGPAMEPAELNPGRAIVLGEFGGLGLPVEDHIWNPQMRNWGYRTYQSREQLITEYATLMHNLFPMIHRGLAAAVYTQTTDVEGEVNGLMTYDRKVVKIDPALLRMLHKSLFTAPSKPLTIVRDSEVTPQPLRISANETFTASSAPFKESSFTSVQAPVAVAKGDNRQATVSFQLTEIPANLQLRILAHGDAKVYLNGKLVLNKFIQTKRHYDEVSLGEYCGYLRKGKNQLVVELSKVASNSQFDFGLYTF</sequence>
<dbReference type="InterPro" id="IPR006102">
    <property type="entry name" value="Ig-like_GH2"/>
</dbReference>
<keyword evidence="9" id="KW-1185">Reference proteome</keyword>
<keyword evidence="2" id="KW-0378">Hydrolase</keyword>
<keyword evidence="4" id="KW-0732">Signal</keyword>
<dbReference type="GO" id="GO:0004553">
    <property type="term" value="F:hydrolase activity, hydrolyzing O-glycosyl compounds"/>
    <property type="evidence" value="ECO:0007669"/>
    <property type="project" value="InterPro"/>
</dbReference>
<feature type="domain" description="Glycosyl hydrolases family 2 sugar binding" evidence="7">
    <location>
        <begin position="106"/>
        <end position="178"/>
    </location>
</feature>
<dbReference type="EMBL" id="JAHESC010000027">
    <property type="protein sequence ID" value="MBT1688507.1"/>
    <property type="molecule type" value="Genomic_DNA"/>
</dbReference>
<dbReference type="Pfam" id="PF02837">
    <property type="entry name" value="Glyco_hydro_2_N"/>
    <property type="match status" value="1"/>
</dbReference>
<proteinExistence type="inferred from homology"/>
<name>A0AAP2GEL6_9BACT</name>
<comment type="similarity">
    <text evidence="1">Belongs to the glycosyl hydrolase 2 family.</text>
</comment>
<gene>
    <name evidence="8" type="ORF">KK078_18190</name>
</gene>
<dbReference type="Gene3D" id="2.60.40.10">
    <property type="entry name" value="Immunoglobulins"/>
    <property type="match status" value="1"/>
</dbReference>
<dbReference type="Pfam" id="PF00703">
    <property type="entry name" value="Glyco_hydro_2"/>
    <property type="match status" value="1"/>
</dbReference>
<protein>
    <submittedName>
        <fullName evidence="8">Beta-galactosidase</fullName>
    </submittedName>
</protein>
<dbReference type="RefSeq" id="WP_254091733.1">
    <property type="nucleotide sequence ID" value="NZ_JAHESC010000027.1"/>
</dbReference>
<evidence type="ECO:0000259" key="7">
    <source>
        <dbReference type="Pfam" id="PF02837"/>
    </source>
</evidence>
<evidence type="ECO:0000313" key="8">
    <source>
        <dbReference type="EMBL" id="MBT1688507.1"/>
    </source>
</evidence>
<evidence type="ECO:0000256" key="4">
    <source>
        <dbReference type="SAM" id="SignalP"/>
    </source>
</evidence>
<keyword evidence="3" id="KW-0326">Glycosidase</keyword>
<evidence type="ECO:0000256" key="1">
    <source>
        <dbReference type="ARBA" id="ARBA00007401"/>
    </source>
</evidence>
<dbReference type="InterPro" id="IPR008979">
    <property type="entry name" value="Galactose-bd-like_sf"/>
</dbReference>
<dbReference type="Gene3D" id="3.20.20.80">
    <property type="entry name" value="Glycosidases"/>
    <property type="match status" value="1"/>
</dbReference>
<dbReference type="PANTHER" id="PTHR42732:SF2">
    <property type="entry name" value="BETA-MANNOSIDASE"/>
    <property type="match status" value="1"/>
</dbReference>
<evidence type="ECO:0000259" key="5">
    <source>
        <dbReference type="Pfam" id="PF00703"/>
    </source>
</evidence>